<reference evidence="1 2" key="1">
    <citation type="journal article" date="2016" name="Nat. Commun.">
        <title>Extremotolerant tardigrade genome and improved radiotolerance of human cultured cells by tardigrade-unique protein.</title>
        <authorList>
            <person name="Hashimoto T."/>
            <person name="Horikawa D.D."/>
            <person name="Saito Y."/>
            <person name="Kuwahara H."/>
            <person name="Kozuka-Hata H."/>
            <person name="Shin-I T."/>
            <person name="Minakuchi Y."/>
            <person name="Ohishi K."/>
            <person name="Motoyama A."/>
            <person name="Aizu T."/>
            <person name="Enomoto A."/>
            <person name="Kondo K."/>
            <person name="Tanaka S."/>
            <person name="Hara Y."/>
            <person name="Koshikawa S."/>
            <person name="Sagara H."/>
            <person name="Miura T."/>
            <person name="Yokobori S."/>
            <person name="Miyagawa K."/>
            <person name="Suzuki Y."/>
            <person name="Kubo T."/>
            <person name="Oyama M."/>
            <person name="Kohara Y."/>
            <person name="Fujiyama A."/>
            <person name="Arakawa K."/>
            <person name="Katayama T."/>
            <person name="Toyoda A."/>
            <person name="Kunieda T."/>
        </authorList>
    </citation>
    <scope>NUCLEOTIDE SEQUENCE [LARGE SCALE GENOMIC DNA]</scope>
    <source>
        <strain evidence="1 2">YOKOZUNA-1</strain>
    </source>
</reference>
<name>A0A1D1UNA0_RAMVA</name>
<dbReference type="EMBL" id="BDGG01000002">
    <property type="protein sequence ID" value="GAU91199.1"/>
    <property type="molecule type" value="Genomic_DNA"/>
</dbReference>
<sequence length="145" mass="16652">MRTTEKGTAGFPGSYRRDGWNVVIHWFVNDSLVNRVFLPEGLQRLGSSWGYRIFRGESPHRANNVFLVKFGFHSFPKNGVAVRWLIPAGFLHGNVFTCLWATDVGFNERRKRLFFSRRLVRLGNGCGRKTGTYARTLRRSSDKSP</sequence>
<evidence type="ECO:0000313" key="2">
    <source>
        <dbReference type="Proteomes" id="UP000186922"/>
    </source>
</evidence>
<evidence type="ECO:0000313" key="1">
    <source>
        <dbReference type="EMBL" id="GAU91199.1"/>
    </source>
</evidence>
<comment type="caution">
    <text evidence="1">The sequence shown here is derived from an EMBL/GenBank/DDBJ whole genome shotgun (WGS) entry which is preliminary data.</text>
</comment>
<dbReference type="AlphaFoldDB" id="A0A1D1UNA0"/>
<organism evidence="1 2">
    <name type="scientific">Ramazzottius varieornatus</name>
    <name type="common">Water bear</name>
    <name type="synonym">Tardigrade</name>
    <dbReference type="NCBI Taxonomy" id="947166"/>
    <lineage>
        <taxon>Eukaryota</taxon>
        <taxon>Metazoa</taxon>
        <taxon>Ecdysozoa</taxon>
        <taxon>Tardigrada</taxon>
        <taxon>Eutardigrada</taxon>
        <taxon>Parachela</taxon>
        <taxon>Hypsibioidea</taxon>
        <taxon>Ramazzottiidae</taxon>
        <taxon>Ramazzottius</taxon>
    </lineage>
</organism>
<dbReference type="Proteomes" id="UP000186922">
    <property type="component" value="Unassembled WGS sequence"/>
</dbReference>
<accession>A0A1D1UNA0</accession>
<protein>
    <submittedName>
        <fullName evidence="1">Uncharacterized protein</fullName>
    </submittedName>
</protein>
<proteinExistence type="predicted"/>
<keyword evidence="2" id="KW-1185">Reference proteome</keyword>
<gene>
    <name evidence="1" type="primary">RvY_03504</name>
    <name evidence="1" type="synonym">RvY_03504.2</name>
    <name evidence="1" type="ORF">RvY_03504-2</name>
</gene>